<dbReference type="Gramene" id="TraesLDM3A03G01412780.1">
    <property type="protein sequence ID" value="TraesLDM3A03G01412780.1.CDS1"/>
    <property type="gene ID" value="TraesLDM3A03G01412780"/>
</dbReference>
<dbReference type="Proteomes" id="UP000019116">
    <property type="component" value="Chromosome 3A"/>
</dbReference>
<dbReference type="GeneID" id="123061445"/>
<sequence>MAPLPLPLPATPYPPKPHESPRPASLHAALASLSQQGSDHGSLRDAFALVSRAERQSSPGAAVAVGPEVYVSLLQCCVAAGSLRAGRQVHAAAVKRGPYYCRHAYIGTKLAVFYARCGALADAERVFDALPKKNAFAWAAVIGLWSRAGLHARALDGYIDMLQAGVPADNFVVPSVLKSCAGIGMVGTGRALHGYAWKAGFMECVYVLSSLVDFYGKCGEVDDAREVFDAMTETTVVTWNSMLMAYINNGRIDAAVELFYQMRVEGVLPTRVSVLSLLSASADFEAPDWGRQGHAVAVSSGLAMDVILGSSIINFYCKVGMVEAAEAVFEQMVERDAVTWNLMIAGYLQDGQTDKALITCRKMLQSGLRFDCVTLASIIMACMTSCGMEMGRVAHGYAVRNYLESDQAVACGLIELYMSTQRTEHARRLFDAMSCRDMVVCRVMISAYADHGMSSQALKVLYQMQHQGISPSAACWDSVISAFMKNEQISEALEIFNEMLLTKTRPNLRTWSLLISGLSRNGMHCEVMNLCCKMQEVERAPSPTIFSAALVAMKAATSVQYGKAMHACIVKKGLLLSKSVIQSLLNMYGSFSDTGTVESLLGLLAAAQ</sequence>
<dbReference type="Gramene" id="TraesJUL3A03G01424300.3">
    <property type="protein sequence ID" value="TraesJUL3A03G01424300.3.CDS1"/>
    <property type="gene ID" value="TraesJUL3A03G01424300"/>
</dbReference>
<dbReference type="Pfam" id="PF01535">
    <property type="entry name" value="PPR"/>
    <property type="match status" value="3"/>
</dbReference>
<dbReference type="Gramene" id="TraesSTA3A03G01403520.1">
    <property type="protein sequence ID" value="TraesSTA3A03G01403520.1.CDS1"/>
    <property type="gene ID" value="TraesSTA3A03G01403520"/>
</dbReference>
<dbReference type="PROSITE" id="PS51375">
    <property type="entry name" value="PPR"/>
    <property type="match status" value="6"/>
</dbReference>
<dbReference type="EnsemblPlants" id="TraesCS3A02G217700.2">
    <property type="protein sequence ID" value="TraesCS3A02G217700.2.cds1"/>
    <property type="gene ID" value="TraesCS3A02G217700"/>
</dbReference>
<proteinExistence type="predicted"/>
<keyword evidence="6" id="KW-1185">Reference proteome</keyword>
<dbReference type="Gramene" id="TraesLDM3A03G01412780.2">
    <property type="protein sequence ID" value="TraesLDM3A03G01412780.2.CDS1"/>
    <property type="gene ID" value="TraesLDM3A03G01412780"/>
</dbReference>
<feature type="repeat" description="PPR" evidence="3">
    <location>
        <begin position="507"/>
        <end position="541"/>
    </location>
</feature>
<dbReference type="InterPro" id="IPR011990">
    <property type="entry name" value="TPR-like_helical_dom_sf"/>
</dbReference>
<feature type="repeat" description="PPR" evidence="3">
    <location>
        <begin position="336"/>
        <end position="370"/>
    </location>
</feature>
<dbReference type="Gramene" id="TraesCLE_scaffold_123601_01G000100.1">
    <property type="protein sequence ID" value="TraesCLE_scaffold_123601_01G000100.1"/>
    <property type="gene ID" value="TraesCLE_scaffold_123601_01G000100"/>
</dbReference>
<feature type="repeat" description="PPR" evidence="3">
    <location>
        <begin position="235"/>
        <end position="269"/>
    </location>
</feature>
<dbReference type="AlphaFoldDB" id="A0A341RWC5"/>
<dbReference type="Gramene" id="TraesCS3A02G217700.2">
    <property type="protein sequence ID" value="TraesCS3A02G217700.2.cds1"/>
    <property type="gene ID" value="TraesCS3A02G217700"/>
</dbReference>
<feature type="repeat" description="PPR" evidence="3">
    <location>
        <begin position="305"/>
        <end position="335"/>
    </location>
</feature>
<dbReference type="InterPro" id="IPR002885">
    <property type="entry name" value="PPR_rpt"/>
</dbReference>
<dbReference type="FunFam" id="1.25.40.10:FF:000646">
    <property type="entry name" value="Pentatricopeptide repeat-containing protein, chloroplastic"/>
    <property type="match status" value="1"/>
</dbReference>
<dbReference type="Gramene" id="TraesJUL3A03G01424300.4">
    <property type="protein sequence ID" value="TraesJUL3A03G01424300.4.CDS1"/>
    <property type="gene ID" value="TraesJUL3A03G01424300"/>
</dbReference>
<dbReference type="NCBIfam" id="TIGR00756">
    <property type="entry name" value="PPR"/>
    <property type="match status" value="6"/>
</dbReference>
<keyword evidence="1" id="KW-0677">Repeat</keyword>
<evidence type="ECO:0000256" key="2">
    <source>
        <dbReference type="ARBA" id="ARBA00022946"/>
    </source>
</evidence>
<dbReference type="Gramene" id="TraesRN3A0100578500.2">
    <property type="protein sequence ID" value="TraesRN3A0100578500.2"/>
    <property type="gene ID" value="TraesRN3A0100578500"/>
</dbReference>
<evidence type="ECO:0000256" key="3">
    <source>
        <dbReference type="PROSITE-ProRule" id="PRU00708"/>
    </source>
</evidence>
<dbReference type="GO" id="GO:0009451">
    <property type="term" value="P:RNA modification"/>
    <property type="evidence" value="ECO:0007669"/>
    <property type="project" value="InterPro"/>
</dbReference>
<dbReference type="Gramene" id="TraesWEE_scaffold_057173_01G000100.1">
    <property type="protein sequence ID" value="TraesWEE_scaffold_057173_01G000100.1"/>
    <property type="gene ID" value="TraesWEE_scaffold_057173_01G000100"/>
</dbReference>
<dbReference type="InterPro" id="IPR046960">
    <property type="entry name" value="PPR_At4g14850-like_plant"/>
</dbReference>
<evidence type="ECO:0000313" key="6">
    <source>
        <dbReference type="Proteomes" id="UP000019116"/>
    </source>
</evidence>
<dbReference type="Gramene" id="TraesSYM3A03G01434080.2">
    <property type="protein sequence ID" value="TraesSYM3A03G01434080.2.CDS1"/>
    <property type="gene ID" value="TraesSYM3A03G01434080"/>
</dbReference>
<dbReference type="Gramene" id="TraesARI3A03G01432890.2">
    <property type="protein sequence ID" value="TraesARI3A03G01432890.2.CDS1"/>
    <property type="gene ID" value="TraesARI3A03G01432890"/>
</dbReference>
<dbReference type="Gramene" id="TraesJUL3A03G01424300.1">
    <property type="protein sequence ID" value="TraesJUL3A03G01424300.1.CDS1"/>
    <property type="gene ID" value="TraesJUL3A03G01424300"/>
</dbReference>
<name>A0A341RWC5_WHEAT</name>
<dbReference type="Gramene" id="TraesARI3A03G01432890.3">
    <property type="protein sequence ID" value="TraesARI3A03G01432890.3.CDS1"/>
    <property type="gene ID" value="TraesARI3A03G01432890"/>
</dbReference>
<dbReference type="Gramene" id="TraesMAC3A03G01409800.1">
    <property type="protein sequence ID" value="TraesMAC3A03G01409800.1.CDS1"/>
    <property type="gene ID" value="TraesMAC3A03G01409800"/>
</dbReference>
<dbReference type="RefSeq" id="XP_044340498.1">
    <property type="nucleotide sequence ID" value="XM_044484563.1"/>
</dbReference>
<feature type="compositionally biased region" description="Pro residues" evidence="4">
    <location>
        <begin position="1"/>
        <end position="15"/>
    </location>
</feature>
<dbReference type="Gramene" id="TraesCS3A02G217700.1">
    <property type="protein sequence ID" value="TraesCS3A02G217700.1.cds1"/>
    <property type="gene ID" value="TraesCS3A02G217700"/>
</dbReference>
<gene>
    <name evidence="5" type="primary">LOC123061445</name>
</gene>
<dbReference type="STRING" id="4565.A0A341RWC5"/>
<dbReference type="OrthoDB" id="185373at2759"/>
<dbReference type="PANTHER" id="PTHR47926">
    <property type="entry name" value="PENTATRICOPEPTIDE REPEAT-CONTAINING PROTEIN"/>
    <property type="match status" value="1"/>
</dbReference>
<dbReference type="Gramene" id="TraesPARA_EIv1.0_0825340.1">
    <property type="protein sequence ID" value="TraesPARA_EIv1.0_0825340.1.CDS1"/>
    <property type="gene ID" value="TraesPARA_EIv1.0_0825340"/>
</dbReference>
<dbReference type="Gramene" id="TraesCS3A03G0565500.2">
    <property type="protein sequence ID" value="TraesCS3A03G0565500.2.CDS1"/>
    <property type="gene ID" value="TraesCS3A03G0565500"/>
</dbReference>
<dbReference type="FunFam" id="1.25.40.10:FF:000344">
    <property type="entry name" value="Pentatricopeptide repeat-containing protein"/>
    <property type="match status" value="1"/>
</dbReference>
<dbReference type="Gramene" id="TraesRN3A0100578500.1">
    <property type="protein sequence ID" value="TraesRN3A0100578500.1"/>
    <property type="gene ID" value="TraesRN3A0100578500"/>
</dbReference>
<reference evidence="5" key="2">
    <citation type="submission" date="2018-10" db="UniProtKB">
        <authorList>
            <consortium name="EnsemblPlants"/>
        </authorList>
    </citation>
    <scope>IDENTIFICATION</scope>
</reference>
<dbReference type="EnsemblPlants" id="TraesCS3A02G217700.1">
    <property type="protein sequence ID" value="TraesCS3A02G217700.1.cds1"/>
    <property type="gene ID" value="TraesCS3A02G217700"/>
</dbReference>
<dbReference type="Gramene" id="TraesJUL3A03G01424300.2">
    <property type="protein sequence ID" value="TraesJUL3A03G01424300.2.CDS1"/>
    <property type="gene ID" value="TraesJUL3A03G01424300"/>
</dbReference>
<evidence type="ECO:0000256" key="4">
    <source>
        <dbReference type="SAM" id="MobiDB-lite"/>
    </source>
</evidence>
<feature type="repeat" description="PPR" evidence="3">
    <location>
        <begin position="437"/>
        <end position="471"/>
    </location>
</feature>
<dbReference type="ExpressionAtlas" id="A0A341RWC5">
    <property type="expression patterns" value="baseline"/>
</dbReference>
<evidence type="ECO:0000313" key="5">
    <source>
        <dbReference type="EnsemblPlants" id="TraesCS3A02G217700.2.cds1"/>
    </source>
</evidence>
<dbReference type="RefSeq" id="XP_044340500.1">
    <property type="nucleotide sequence ID" value="XM_044484565.1"/>
</dbReference>
<dbReference type="Gramene" id="TraesJAG3A03G01421200.1">
    <property type="protein sequence ID" value="TraesJAG3A03G01421200.1.CDS1"/>
    <property type="gene ID" value="TraesJAG3A03G01421200"/>
</dbReference>
<accession>A0A341RWC5</accession>
<dbReference type="Gramene" id="TraesLDM3A03G01412780.3">
    <property type="protein sequence ID" value="TraesLDM3A03G01412780.3.CDS1"/>
    <property type="gene ID" value="TraesLDM3A03G01412780"/>
</dbReference>
<dbReference type="Gramene" id="TraesARI3A03G01432890.4">
    <property type="protein sequence ID" value="TraesARI3A03G01432890.4.CDS1"/>
    <property type="gene ID" value="TraesARI3A03G01432890"/>
</dbReference>
<dbReference type="Gene3D" id="1.25.40.10">
    <property type="entry name" value="Tetratricopeptide repeat domain"/>
    <property type="match status" value="4"/>
</dbReference>
<evidence type="ECO:0008006" key="7">
    <source>
        <dbReference type="Google" id="ProtNLM"/>
    </source>
</evidence>
<organism evidence="5">
    <name type="scientific">Triticum aestivum</name>
    <name type="common">Wheat</name>
    <dbReference type="NCBI Taxonomy" id="4565"/>
    <lineage>
        <taxon>Eukaryota</taxon>
        <taxon>Viridiplantae</taxon>
        <taxon>Streptophyta</taxon>
        <taxon>Embryophyta</taxon>
        <taxon>Tracheophyta</taxon>
        <taxon>Spermatophyta</taxon>
        <taxon>Magnoliopsida</taxon>
        <taxon>Liliopsida</taxon>
        <taxon>Poales</taxon>
        <taxon>Poaceae</taxon>
        <taxon>BOP clade</taxon>
        <taxon>Pooideae</taxon>
        <taxon>Triticodae</taxon>
        <taxon>Triticeae</taxon>
        <taxon>Triticinae</taxon>
        <taxon>Triticum</taxon>
    </lineage>
</organism>
<protein>
    <recommendedName>
        <fullName evidence="7">Pentacotripeptide-repeat region of PRORP domain-containing protein</fullName>
    </recommendedName>
</protein>
<dbReference type="OMA" id="HEMRMDG"/>
<dbReference type="SUPFAM" id="SSF48452">
    <property type="entry name" value="TPR-like"/>
    <property type="match status" value="1"/>
</dbReference>
<dbReference type="Gramene" id="TraesARI3A03G01432890.1">
    <property type="protein sequence ID" value="TraesARI3A03G01432890.1.CDS1"/>
    <property type="gene ID" value="TraesARI3A03G01432890"/>
</dbReference>
<reference evidence="5" key="1">
    <citation type="submission" date="2018-08" db="EMBL/GenBank/DDBJ databases">
        <authorList>
            <person name="Rossello M."/>
        </authorList>
    </citation>
    <scope>NUCLEOTIDE SEQUENCE [LARGE SCALE GENOMIC DNA]</scope>
    <source>
        <strain evidence="5">cv. Chinese Spring</strain>
    </source>
</reference>
<keyword evidence="2" id="KW-0809">Transit peptide</keyword>
<dbReference type="Gramene" id="TraesCS3A03G0565500.1">
    <property type="protein sequence ID" value="TraesCS3A03G0565500.1.CDS1"/>
    <property type="gene ID" value="TraesCS3A03G0565500"/>
</dbReference>
<dbReference type="SMR" id="A0A341RWC5"/>
<dbReference type="Gramene" id="TraesNOR3A03G01432770.1">
    <property type="protein sequence ID" value="TraesNOR3A03G01432770.1.CDS1"/>
    <property type="gene ID" value="TraesNOR3A03G01432770"/>
</dbReference>
<dbReference type="RefSeq" id="XP_044340499.1">
    <property type="nucleotide sequence ID" value="XM_044484564.1"/>
</dbReference>
<dbReference type="Gramene" id="TraesSYM3A03G01434080.1">
    <property type="protein sequence ID" value="TraesSYM3A03G01434080.1.CDS1"/>
    <property type="gene ID" value="TraesSYM3A03G01434080"/>
</dbReference>
<feature type="repeat" description="PPR" evidence="3">
    <location>
        <begin position="472"/>
        <end position="506"/>
    </location>
</feature>
<dbReference type="GO" id="GO:0003723">
    <property type="term" value="F:RNA binding"/>
    <property type="evidence" value="ECO:0007669"/>
    <property type="project" value="InterPro"/>
</dbReference>
<dbReference type="Gramene" id="TraesROB_scaffold_004366_01G000100.1">
    <property type="protein sequence ID" value="TraesROB_scaffold_004366_01G000100.1"/>
    <property type="gene ID" value="TraesROB_scaffold_004366_01G000100"/>
</dbReference>
<evidence type="ECO:0000256" key="1">
    <source>
        <dbReference type="ARBA" id="ARBA00022737"/>
    </source>
</evidence>
<dbReference type="Pfam" id="PF13041">
    <property type="entry name" value="PPR_2"/>
    <property type="match status" value="3"/>
</dbReference>
<dbReference type="Gramene" id="TraesLAC3A03G01356110.1">
    <property type="protein sequence ID" value="TraesLAC3A03G01356110.1.CDS1"/>
    <property type="gene ID" value="TraesLAC3A03G01356110"/>
</dbReference>
<feature type="region of interest" description="Disordered" evidence="4">
    <location>
        <begin position="1"/>
        <end position="24"/>
    </location>
</feature>
<dbReference type="Gramene" id="TraesCAD_scaffold_001999_01G000100.1">
    <property type="protein sequence ID" value="TraesCAD_scaffold_001999_01G000100.1"/>
    <property type="gene ID" value="TraesCAD_scaffold_001999_01G000100"/>
</dbReference>